<dbReference type="STRING" id="1449351.RISW2_19570"/>
<accession>X7FAN8</accession>
<dbReference type="Proteomes" id="UP000023430">
    <property type="component" value="Unassembled WGS sequence"/>
</dbReference>
<dbReference type="OrthoDB" id="7860307at2"/>
<dbReference type="AlphaFoldDB" id="X7FAN8"/>
<dbReference type="InterPro" id="IPR019587">
    <property type="entry name" value="Polyketide_cyclase/dehydratase"/>
</dbReference>
<dbReference type="EMBL" id="JAME01000006">
    <property type="protein sequence ID" value="ETX29860.1"/>
    <property type="molecule type" value="Genomic_DNA"/>
</dbReference>
<dbReference type="PATRIC" id="fig|1449351.3.peg.1042"/>
<protein>
    <submittedName>
        <fullName evidence="1">DNA polymerase III subunits gamma and tau</fullName>
    </submittedName>
</protein>
<name>X7FAN8_9RHOB</name>
<dbReference type="CDD" id="cd07812">
    <property type="entry name" value="SRPBCC"/>
    <property type="match status" value="1"/>
</dbReference>
<dbReference type="Gene3D" id="3.30.530.20">
    <property type="match status" value="1"/>
</dbReference>
<dbReference type="RefSeq" id="WP_043767490.1">
    <property type="nucleotide sequence ID" value="NZ_JAME01000006.1"/>
</dbReference>
<organism evidence="1 2">
    <name type="scientific">Roseivivax isoporae LMG 25204</name>
    <dbReference type="NCBI Taxonomy" id="1449351"/>
    <lineage>
        <taxon>Bacteria</taxon>
        <taxon>Pseudomonadati</taxon>
        <taxon>Pseudomonadota</taxon>
        <taxon>Alphaproteobacteria</taxon>
        <taxon>Rhodobacterales</taxon>
        <taxon>Roseobacteraceae</taxon>
        <taxon>Roseivivax</taxon>
    </lineage>
</organism>
<dbReference type="SUPFAM" id="SSF55961">
    <property type="entry name" value="Bet v1-like"/>
    <property type="match status" value="1"/>
</dbReference>
<evidence type="ECO:0000313" key="1">
    <source>
        <dbReference type="EMBL" id="ETX29860.1"/>
    </source>
</evidence>
<reference evidence="1 2" key="1">
    <citation type="submission" date="2014-01" db="EMBL/GenBank/DDBJ databases">
        <title>Roseivivax isoporae LMG 25204 Genome Sequencing.</title>
        <authorList>
            <person name="Lai Q."/>
            <person name="Li G."/>
            <person name="Shao Z."/>
        </authorList>
    </citation>
    <scope>NUCLEOTIDE SEQUENCE [LARGE SCALE GENOMIC DNA]</scope>
    <source>
        <strain evidence="1 2">LMG 25204</strain>
    </source>
</reference>
<dbReference type="InterPro" id="IPR023393">
    <property type="entry name" value="START-like_dom_sf"/>
</dbReference>
<comment type="caution">
    <text evidence="1">The sequence shown here is derived from an EMBL/GenBank/DDBJ whole genome shotgun (WGS) entry which is preliminary data.</text>
</comment>
<sequence>MQFSVREDIEGGQEQVFAALSDFGALERSAMRRGLELERIDARAEPGPGMAWRTVFTFRGKPREATITLTEYDPPNRMVFDSVSGGLEVRSVLDLVALSRTRTRIAGDLTLLPKTLSARLLVQSLKLARTRAERKVKARASDYARDLEARLKQG</sequence>
<evidence type="ECO:0000313" key="2">
    <source>
        <dbReference type="Proteomes" id="UP000023430"/>
    </source>
</evidence>
<gene>
    <name evidence="1" type="ORF">RISW2_19570</name>
</gene>
<dbReference type="Pfam" id="PF10604">
    <property type="entry name" value="Polyketide_cyc2"/>
    <property type="match status" value="1"/>
</dbReference>
<proteinExistence type="predicted"/>
<keyword evidence="2" id="KW-1185">Reference proteome</keyword>
<dbReference type="eggNOG" id="COG3427">
    <property type="taxonomic scope" value="Bacteria"/>
</dbReference>